<dbReference type="PROSITE" id="PS50914">
    <property type="entry name" value="BON"/>
    <property type="match status" value="2"/>
</dbReference>
<dbReference type="InterPro" id="IPR007055">
    <property type="entry name" value="BON_dom"/>
</dbReference>
<gene>
    <name evidence="2" type="ORF">Bandiella_00051</name>
</gene>
<dbReference type="SMART" id="SM00749">
    <property type="entry name" value="BON"/>
    <property type="match status" value="2"/>
</dbReference>
<dbReference type="PANTHER" id="PTHR34606:SF15">
    <property type="entry name" value="BON DOMAIN-CONTAINING PROTEIN"/>
    <property type="match status" value="1"/>
</dbReference>
<dbReference type="PANTHER" id="PTHR34606">
    <property type="entry name" value="BON DOMAIN-CONTAINING PROTEIN"/>
    <property type="match status" value="1"/>
</dbReference>
<feature type="domain" description="BON" evidence="1">
    <location>
        <begin position="52"/>
        <end position="121"/>
    </location>
</feature>
<dbReference type="Pfam" id="PF04972">
    <property type="entry name" value="BON"/>
    <property type="match status" value="2"/>
</dbReference>
<name>A0ABZ0UIP1_9RICK</name>
<keyword evidence="3" id="KW-1185">Reference proteome</keyword>
<organism evidence="2 3">
    <name type="scientific">Candidatus Bandiella euplotis</name>
    <dbReference type="NCBI Taxonomy" id="1664265"/>
    <lineage>
        <taxon>Bacteria</taxon>
        <taxon>Pseudomonadati</taxon>
        <taxon>Pseudomonadota</taxon>
        <taxon>Alphaproteobacteria</taxon>
        <taxon>Rickettsiales</taxon>
        <taxon>Candidatus Midichloriaceae</taxon>
        <taxon>Candidatus Bandiella</taxon>
    </lineage>
</organism>
<dbReference type="InterPro" id="IPR014004">
    <property type="entry name" value="Transpt-assoc_nodulatn_dom_bac"/>
</dbReference>
<dbReference type="EMBL" id="CP110820">
    <property type="protein sequence ID" value="WPX95950.1"/>
    <property type="molecule type" value="Genomic_DNA"/>
</dbReference>
<evidence type="ECO:0000313" key="3">
    <source>
        <dbReference type="Proteomes" id="UP001327219"/>
    </source>
</evidence>
<reference evidence="2 3" key="1">
    <citation type="submission" date="2022-11" db="EMBL/GenBank/DDBJ databases">
        <title>Host association and intracellularity evolved multiple times independently in the Rickettsiales.</title>
        <authorList>
            <person name="Castelli M."/>
            <person name="Nardi T."/>
            <person name="Gammuto L."/>
            <person name="Bellinzona G."/>
            <person name="Sabaneyeva E."/>
            <person name="Potekhin A."/>
            <person name="Serra V."/>
            <person name="Petroni G."/>
            <person name="Sassera D."/>
        </authorList>
    </citation>
    <scope>NUCLEOTIDE SEQUENCE [LARGE SCALE GENOMIC DNA]</scope>
    <source>
        <strain evidence="2 3">NDG2</strain>
    </source>
</reference>
<proteinExistence type="predicted"/>
<sequence>MMRVFSLNKILLHFLLFFLSFNLSGCVVLGVGTAATTGAIVADERSVGNILDDKVITTKVQYELSKSSKNNSLRGVSANTYEGRVLLTGFVTDIEYKDQAEKSAWLISGVKEVINEVNISSKNKSNTAQDLWMTTKIKTKFLVTKEIHSVNYKVVVYDSVAYLLGIASTQEELDIALHTASEVDGVSKVKNYILVKNDIRRAD</sequence>
<dbReference type="InterPro" id="IPR051686">
    <property type="entry name" value="Lipoprotein_DolP"/>
</dbReference>
<feature type="domain" description="BON" evidence="1">
    <location>
        <begin position="129"/>
        <end position="197"/>
    </location>
</feature>
<accession>A0ABZ0UIP1</accession>
<evidence type="ECO:0000313" key="2">
    <source>
        <dbReference type="EMBL" id="WPX95950.1"/>
    </source>
</evidence>
<dbReference type="Gene3D" id="3.30.1340.30">
    <property type="match status" value="1"/>
</dbReference>
<protein>
    <submittedName>
        <fullName evidence="2">BON domain-containing protein</fullName>
    </submittedName>
</protein>
<dbReference type="Proteomes" id="UP001327219">
    <property type="component" value="Chromosome"/>
</dbReference>
<evidence type="ECO:0000259" key="1">
    <source>
        <dbReference type="PROSITE" id="PS50914"/>
    </source>
</evidence>